<feature type="region of interest" description="Disordered" evidence="7">
    <location>
        <begin position="56"/>
        <end position="84"/>
    </location>
</feature>
<evidence type="ECO:0000256" key="5">
    <source>
        <dbReference type="ARBA" id="ARBA00023163"/>
    </source>
</evidence>
<keyword evidence="2" id="KW-0862">Zinc</keyword>
<dbReference type="Gene3D" id="4.10.240.10">
    <property type="entry name" value="Zn(2)-C6 fungal-type DNA-binding domain"/>
    <property type="match status" value="1"/>
</dbReference>
<evidence type="ECO:0000256" key="1">
    <source>
        <dbReference type="ARBA" id="ARBA00004123"/>
    </source>
</evidence>
<evidence type="ECO:0000313" key="10">
    <source>
        <dbReference type="Proteomes" id="UP001174936"/>
    </source>
</evidence>
<reference evidence="9" key="1">
    <citation type="submission" date="2023-06" db="EMBL/GenBank/DDBJ databases">
        <title>Genome-scale phylogeny and comparative genomics of the fungal order Sordariales.</title>
        <authorList>
            <consortium name="Lawrence Berkeley National Laboratory"/>
            <person name="Hensen N."/>
            <person name="Bonometti L."/>
            <person name="Westerberg I."/>
            <person name="Brannstrom I.O."/>
            <person name="Guillou S."/>
            <person name="Cros-Aarteil S."/>
            <person name="Calhoun S."/>
            <person name="Haridas S."/>
            <person name="Kuo A."/>
            <person name="Mondo S."/>
            <person name="Pangilinan J."/>
            <person name="Riley R."/>
            <person name="Labutti K."/>
            <person name="Andreopoulos B."/>
            <person name="Lipzen A."/>
            <person name="Chen C."/>
            <person name="Yanf M."/>
            <person name="Daum C."/>
            <person name="Ng V."/>
            <person name="Clum A."/>
            <person name="Steindorff A."/>
            <person name="Ohm R."/>
            <person name="Martin F."/>
            <person name="Silar P."/>
            <person name="Natvig D."/>
            <person name="Lalanne C."/>
            <person name="Gautier V."/>
            <person name="Ament-Velasquez S.L."/>
            <person name="Kruys A."/>
            <person name="Hutchinson M.I."/>
            <person name="Powell A.J."/>
            <person name="Barry K."/>
            <person name="Miller A.N."/>
            <person name="Grigoriev I.V."/>
            <person name="Debuchy R."/>
            <person name="Gladieux P."/>
            <person name="Thoren M.H."/>
            <person name="Johannesson H."/>
        </authorList>
    </citation>
    <scope>NUCLEOTIDE SEQUENCE</scope>
    <source>
        <strain evidence="9">SMH2532-1</strain>
    </source>
</reference>
<dbReference type="GO" id="GO:0005634">
    <property type="term" value="C:nucleus"/>
    <property type="evidence" value="ECO:0007669"/>
    <property type="project" value="UniProtKB-SubCell"/>
</dbReference>
<dbReference type="Proteomes" id="UP001174936">
    <property type="component" value="Unassembled WGS sequence"/>
</dbReference>
<feature type="domain" description="Zn(2)-C6 fungal-type" evidence="8">
    <location>
        <begin position="8"/>
        <end position="36"/>
    </location>
</feature>
<dbReference type="PANTHER" id="PTHR37534">
    <property type="entry name" value="TRANSCRIPTIONAL ACTIVATOR PROTEIN UGA3"/>
    <property type="match status" value="1"/>
</dbReference>
<proteinExistence type="predicted"/>
<dbReference type="PROSITE" id="PS00463">
    <property type="entry name" value="ZN2_CY6_FUNGAL_1"/>
    <property type="match status" value="1"/>
</dbReference>
<evidence type="ECO:0000256" key="2">
    <source>
        <dbReference type="ARBA" id="ARBA00022833"/>
    </source>
</evidence>
<dbReference type="PROSITE" id="PS50048">
    <property type="entry name" value="ZN2_CY6_FUNGAL_2"/>
    <property type="match status" value="1"/>
</dbReference>
<evidence type="ECO:0000256" key="3">
    <source>
        <dbReference type="ARBA" id="ARBA00023015"/>
    </source>
</evidence>
<evidence type="ECO:0000256" key="6">
    <source>
        <dbReference type="ARBA" id="ARBA00023242"/>
    </source>
</evidence>
<keyword evidence="3" id="KW-0805">Transcription regulation</keyword>
<feature type="compositionally biased region" description="Polar residues" evidence="7">
    <location>
        <begin position="58"/>
        <end position="70"/>
    </location>
</feature>
<dbReference type="SUPFAM" id="SSF57701">
    <property type="entry name" value="Zn2/Cys6 DNA-binding domain"/>
    <property type="match status" value="1"/>
</dbReference>
<organism evidence="9 10">
    <name type="scientific">Cercophora newfieldiana</name>
    <dbReference type="NCBI Taxonomy" id="92897"/>
    <lineage>
        <taxon>Eukaryota</taxon>
        <taxon>Fungi</taxon>
        <taxon>Dikarya</taxon>
        <taxon>Ascomycota</taxon>
        <taxon>Pezizomycotina</taxon>
        <taxon>Sordariomycetes</taxon>
        <taxon>Sordariomycetidae</taxon>
        <taxon>Sordariales</taxon>
        <taxon>Lasiosphaeriaceae</taxon>
        <taxon>Cercophora</taxon>
    </lineage>
</organism>
<keyword evidence="5" id="KW-0804">Transcription</keyword>
<evidence type="ECO:0000256" key="7">
    <source>
        <dbReference type="SAM" id="MobiDB-lite"/>
    </source>
</evidence>
<name>A0AA39Y9X5_9PEZI</name>
<dbReference type="SMART" id="SM00066">
    <property type="entry name" value="GAL4"/>
    <property type="match status" value="1"/>
</dbReference>
<dbReference type="Pfam" id="PF11951">
    <property type="entry name" value="Fungal_trans_2"/>
    <property type="match status" value="1"/>
</dbReference>
<evidence type="ECO:0000256" key="4">
    <source>
        <dbReference type="ARBA" id="ARBA00023125"/>
    </source>
</evidence>
<dbReference type="GO" id="GO:0008270">
    <property type="term" value="F:zinc ion binding"/>
    <property type="evidence" value="ECO:0007669"/>
    <property type="project" value="InterPro"/>
</dbReference>
<dbReference type="AlphaFoldDB" id="A0AA39Y9X5"/>
<keyword evidence="10" id="KW-1185">Reference proteome</keyword>
<comment type="subcellular location">
    <subcellularLocation>
        <location evidence="1">Nucleus</location>
    </subcellularLocation>
</comment>
<gene>
    <name evidence="9" type="ORF">B0T16DRAFT_330250</name>
</gene>
<evidence type="ECO:0000313" key="9">
    <source>
        <dbReference type="EMBL" id="KAK0647190.1"/>
    </source>
</evidence>
<keyword evidence="4" id="KW-0238">DNA-binding</keyword>
<keyword evidence="6" id="KW-0539">Nucleus</keyword>
<dbReference type="InterPro" id="IPR001138">
    <property type="entry name" value="Zn2Cys6_DnaBD"/>
</dbReference>
<dbReference type="InterPro" id="IPR036864">
    <property type="entry name" value="Zn2-C6_fun-type_DNA-bd_sf"/>
</dbReference>
<sequence length="538" mass="59088">MSNPTAKGCHNCRRRRLRCDRSVPTCLKCSANGDECLGYGTLLRWTNVPAVKGKLASQLRSKPPSKQTPLTPSPEPVVKSEAETEEDIISDDQSLVISHIKRAESPASSRPDLESGFTLLPGLLDPLFDQTSSISRCYIRHFSTTVCRDLVSIDQDTHNPFRIMVPLIQQYKYLQAIVVATSAMHLATMRRYHGLPAQQETVDAFAAKGKAIRLLRAAIENATPGNQTTILAAIVFFVNLDLIDSGKGVWETHVKAAETLISSLHRQTRGGQKLNREESSLAPLADVIAADCLTYRILGSTITGHAVEGFGDQHPIDVLSVLQRAQAHSYHCCPPTIMQTILHASQLCAHGSKLETGNDDNSLTLRSMLASLFARAREVDVEGWVHSIQGLSPEDDLNARVSIASAHRAAACLYIALIMPAPDGGEPVSISPIYDELVAQILQNLSNVPIEHVLLKGTVWPTFMAGAQTDNLGWREDCLKRLDAVWTTNTHVCPWGYVRTAMEMLQQIWRSKEADYEGKGRGNWLHQLRNSGGSALIV</sequence>
<dbReference type="GO" id="GO:0000976">
    <property type="term" value="F:transcription cis-regulatory region binding"/>
    <property type="evidence" value="ECO:0007669"/>
    <property type="project" value="TreeGrafter"/>
</dbReference>
<dbReference type="Pfam" id="PF00172">
    <property type="entry name" value="Zn_clus"/>
    <property type="match status" value="1"/>
</dbReference>
<dbReference type="GO" id="GO:0000981">
    <property type="term" value="F:DNA-binding transcription factor activity, RNA polymerase II-specific"/>
    <property type="evidence" value="ECO:0007669"/>
    <property type="project" value="InterPro"/>
</dbReference>
<dbReference type="GO" id="GO:0045944">
    <property type="term" value="P:positive regulation of transcription by RNA polymerase II"/>
    <property type="evidence" value="ECO:0007669"/>
    <property type="project" value="TreeGrafter"/>
</dbReference>
<protein>
    <submittedName>
        <fullName evidence="9">Fungal-specific transcription factor domain-containing protein</fullName>
    </submittedName>
</protein>
<accession>A0AA39Y9X5</accession>
<evidence type="ECO:0000259" key="8">
    <source>
        <dbReference type="PROSITE" id="PS50048"/>
    </source>
</evidence>
<dbReference type="EMBL" id="JAULSV010000004">
    <property type="protein sequence ID" value="KAK0647190.1"/>
    <property type="molecule type" value="Genomic_DNA"/>
</dbReference>
<comment type="caution">
    <text evidence="9">The sequence shown here is derived from an EMBL/GenBank/DDBJ whole genome shotgun (WGS) entry which is preliminary data.</text>
</comment>
<dbReference type="PANTHER" id="PTHR37534:SF51">
    <property type="entry name" value="ACRIFLAVINE SENSITIVITY CONTROL PROTEIN ACR-2"/>
    <property type="match status" value="1"/>
</dbReference>
<dbReference type="InterPro" id="IPR021858">
    <property type="entry name" value="Fun_TF"/>
</dbReference>